<keyword evidence="8" id="KW-0175">Coiled coil</keyword>
<sequence>MDTYYVSAERLEELKRELEQLKTKKRMEVAEHLKRAKEYGDLSENSEYAEAREEQAAVEMRIVELEELLKNATVIKKVAGAKRVQVGSHIIVKRGGETIEYTIVGSSESDPMQGKISNESPLGKAFLDKEAGENIEVKTPGGKATYELVKIE</sequence>
<feature type="domain" description="Transcription elongation factor GreA/GreB C-terminal" evidence="10">
    <location>
        <begin position="82"/>
        <end position="152"/>
    </location>
</feature>
<dbReference type="Gene3D" id="1.10.287.180">
    <property type="entry name" value="Transcription elongation factor, GreA/GreB, N-terminal domain"/>
    <property type="match status" value="1"/>
</dbReference>
<dbReference type="GO" id="GO:0032784">
    <property type="term" value="P:regulation of DNA-templated transcription elongation"/>
    <property type="evidence" value="ECO:0007669"/>
    <property type="project" value="UniProtKB-UniRule"/>
</dbReference>
<dbReference type="Pfam" id="PF03449">
    <property type="entry name" value="GreA_GreB_N"/>
    <property type="match status" value="1"/>
</dbReference>
<dbReference type="NCBIfam" id="TIGR01462">
    <property type="entry name" value="greA"/>
    <property type="match status" value="1"/>
</dbReference>
<dbReference type="GO" id="GO:0070063">
    <property type="term" value="F:RNA polymerase binding"/>
    <property type="evidence" value="ECO:0007669"/>
    <property type="project" value="InterPro"/>
</dbReference>
<comment type="similarity">
    <text evidence="1 8 9">Belongs to the GreA/GreB family.</text>
</comment>
<dbReference type="NCBIfam" id="NF001263">
    <property type="entry name" value="PRK00226.1-4"/>
    <property type="match status" value="1"/>
</dbReference>
<evidence type="ECO:0000256" key="9">
    <source>
        <dbReference type="RuleBase" id="RU000556"/>
    </source>
</evidence>
<feature type="domain" description="Transcription elongation factor GreA/GreB N-terminal" evidence="11">
    <location>
        <begin position="5"/>
        <end position="74"/>
    </location>
</feature>
<keyword evidence="4 8" id="KW-0238">DNA-binding</keyword>
<dbReference type="InterPro" id="IPR036805">
    <property type="entry name" value="Tscrpt_elong_fac_GreA/B_N_sf"/>
</dbReference>
<dbReference type="GO" id="GO:0003677">
    <property type="term" value="F:DNA binding"/>
    <property type="evidence" value="ECO:0007669"/>
    <property type="project" value="UniProtKB-UniRule"/>
</dbReference>
<dbReference type="EMBL" id="MHLB01000028">
    <property type="protein sequence ID" value="OGZ01922.1"/>
    <property type="molecule type" value="Genomic_DNA"/>
</dbReference>
<evidence type="ECO:0000256" key="1">
    <source>
        <dbReference type="ARBA" id="ARBA00008213"/>
    </source>
</evidence>
<dbReference type="PANTHER" id="PTHR30437">
    <property type="entry name" value="TRANSCRIPTION ELONGATION FACTOR GREA"/>
    <property type="match status" value="1"/>
</dbReference>
<evidence type="ECO:0000256" key="2">
    <source>
        <dbReference type="ARBA" id="ARBA00013729"/>
    </source>
</evidence>
<dbReference type="InterPro" id="IPR023459">
    <property type="entry name" value="Tscrpt_elong_fac_GreA/B_fam"/>
</dbReference>
<dbReference type="Proteomes" id="UP000178348">
    <property type="component" value="Unassembled WGS sequence"/>
</dbReference>
<dbReference type="InterPro" id="IPR028624">
    <property type="entry name" value="Tscrpt_elong_fac_GreA/B"/>
</dbReference>
<dbReference type="AlphaFoldDB" id="A0A1G2CL29"/>
<feature type="coiled-coil region" evidence="8">
    <location>
        <begin position="1"/>
        <end position="68"/>
    </location>
</feature>
<dbReference type="SUPFAM" id="SSF54534">
    <property type="entry name" value="FKBP-like"/>
    <property type="match status" value="1"/>
</dbReference>
<dbReference type="FunFam" id="1.10.287.180:FF:000001">
    <property type="entry name" value="Transcription elongation factor GreA"/>
    <property type="match status" value="1"/>
</dbReference>
<evidence type="ECO:0000256" key="5">
    <source>
        <dbReference type="ARBA" id="ARBA00023163"/>
    </source>
</evidence>
<organism evidence="12 13">
    <name type="scientific">Candidatus Liptonbacteria bacterium RIFCSPLOWO2_01_FULL_53_13</name>
    <dbReference type="NCBI Taxonomy" id="1798651"/>
    <lineage>
        <taxon>Bacteria</taxon>
        <taxon>Candidatus Liptoniibacteriota</taxon>
    </lineage>
</organism>
<keyword evidence="5 8" id="KW-0804">Transcription</keyword>
<dbReference type="InterPro" id="IPR018151">
    <property type="entry name" value="TF_GreA/GreB_CS"/>
</dbReference>
<dbReference type="FunFam" id="3.10.50.30:FF:000001">
    <property type="entry name" value="Transcription elongation factor GreA"/>
    <property type="match status" value="1"/>
</dbReference>
<keyword evidence="3 8" id="KW-0805">Transcription regulation</keyword>
<gene>
    <name evidence="8" type="primary">greA</name>
    <name evidence="12" type="ORF">A2946_02700</name>
</gene>
<comment type="caution">
    <text evidence="12">The sequence shown here is derived from an EMBL/GenBank/DDBJ whole genome shotgun (WGS) entry which is preliminary data.</text>
</comment>
<evidence type="ECO:0000313" key="13">
    <source>
        <dbReference type="Proteomes" id="UP000178348"/>
    </source>
</evidence>
<dbReference type="InterPro" id="IPR006359">
    <property type="entry name" value="Tscrpt_elong_fac_GreA"/>
</dbReference>
<dbReference type="GO" id="GO:0006354">
    <property type="term" value="P:DNA-templated transcription elongation"/>
    <property type="evidence" value="ECO:0007669"/>
    <property type="project" value="TreeGrafter"/>
</dbReference>
<dbReference type="InterPro" id="IPR022691">
    <property type="entry name" value="Tscrpt_elong_fac_GreA/B_N"/>
</dbReference>
<dbReference type="Pfam" id="PF01272">
    <property type="entry name" value="GreA_GreB"/>
    <property type="match status" value="1"/>
</dbReference>
<dbReference type="SUPFAM" id="SSF46557">
    <property type="entry name" value="GreA transcript cleavage protein, N-terminal domain"/>
    <property type="match status" value="1"/>
</dbReference>
<proteinExistence type="inferred from homology"/>
<dbReference type="GO" id="GO:0003746">
    <property type="term" value="F:translation elongation factor activity"/>
    <property type="evidence" value="ECO:0007669"/>
    <property type="project" value="UniProtKB-KW"/>
</dbReference>
<dbReference type="HAMAP" id="MF_00105">
    <property type="entry name" value="GreA_GreB"/>
    <property type="match status" value="1"/>
</dbReference>
<dbReference type="InterPro" id="IPR001437">
    <property type="entry name" value="Tscrpt_elong_fac_GreA/B_C"/>
</dbReference>
<evidence type="ECO:0000313" key="12">
    <source>
        <dbReference type="EMBL" id="OGZ01922.1"/>
    </source>
</evidence>
<comment type="function">
    <text evidence="6 8 9">Necessary for efficient RNA polymerase transcription elongation past template-encoded arresting sites. The arresting sites in DNA have the property of trapping a certain fraction of elongating RNA polymerases that pass through, resulting in locked ternary complexes. Cleavage of the nascent transcript by cleavage factors such as GreA or GreB allows the resumption of elongation from the new 3'terminus. GreA releases sequences of 2 to 3 nucleotides.</text>
</comment>
<dbReference type="PROSITE" id="PS00829">
    <property type="entry name" value="GREAB_1"/>
    <property type="match status" value="1"/>
</dbReference>
<dbReference type="PANTHER" id="PTHR30437:SF4">
    <property type="entry name" value="TRANSCRIPTION ELONGATION FACTOR GREA"/>
    <property type="match status" value="1"/>
</dbReference>
<evidence type="ECO:0000259" key="10">
    <source>
        <dbReference type="Pfam" id="PF01272"/>
    </source>
</evidence>
<keyword evidence="12" id="KW-0251">Elongation factor</keyword>
<name>A0A1G2CL29_9BACT</name>
<dbReference type="Gene3D" id="3.10.50.30">
    <property type="entry name" value="Transcription elongation factor, GreA/GreB, C-terminal domain"/>
    <property type="match status" value="1"/>
</dbReference>
<evidence type="ECO:0000256" key="3">
    <source>
        <dbReference type="ARBA" id="ARBA00023015"/>
    </source>
</evidence>
<dbReference type="InterPro" id="IPR036953">
    <property type="entry name" value="GreA/GreB_C_sf"/>
</dbReference>
<evidence type="ECO:0000256" key="4">
    <source>
        <dbReference type="ARBA" id="ARBA00023125"/>
    </source>
</evidence>
<evidence type="ECO:0000259" key="11">
    <source>
        <dbReference type="Pfam" id="PF03449"/>
    </source>
</evidence>
<evidence type="ECO:0000256" key="7">
    <source>
        <dbReference type="ARBA" id="ARBA00030776"/>
    </source>
</evidence>
<accession>A0A1G2CL29</accession>
<evidence type="ECO:0000256" key="8">
    <source>
        <dbReference type="HAMAP-Rule" id="MF_00105"/>
    </source>
</evidence>
<keyword evidence="12" id="KW-0648">Protein biosynthesis</keyword>
<dbReference type="PIRSF" id="PIRSF006092">
    <property type="entry name" value="GreA_GreB"/>
    <property type="match status" value="1"/>
</dbReference>
<evidence type="ECO:0000256" key="6">
    <source>
        <dbReference type="ARBA" id="ARBA00024916"/>
    </source>
</evidence>
<reference evidence="12 13" key="1">
    <citation type="journal article" date="2016" name="Nat. Commun.">
        <title>Thousands of microbial genomes shed light on interconnected biogeochemical processes in an aquifer system.</title>
        <authorList>
            <person name="Anantharaman K."/>
            <person name="Brown C.T."/>
            <person name="Hug L.A."/>
            <person name="Sharon I."/>
            <person name="Castelle C.J."/>
            <person name="Probst A.J."/>
            <person name="Thomas B.C."/>
            <person name="Singh A."/>
            <person name="Wilkins M.J."/>
            <person name="Karaoz U."/>
            <person name="Brodie E.L."/>
            <person name="Williams K.H."/>
            <person name="Hubbard S.S."/>
            <person name="Banfield J.F."/>
        </authorList>
    </citation>
    <scope>NUCLEOTIDE SEQUENCE [LARGE SCALE GENOMIC DNA]</scope>
</reference>
<protein>
    <recommendedName>
        <fullName evidence="2 8">Transcription elongation factor GreA</fullName>
    </recommendedName>
    <alternativeName>
        <fullName evidence="7 8">Transcript cleavage factor GreA</fullName>
    </alternativeName>
</protein>